<keyword evidence="3" id="KW-1003">Cell membrane</keyword>
<dbReference type="Pfam" id="PF07690">
    <property type="entry name" value="MFS_1"/>
    <property type="match status" value="1"/>
</dbReference>
<sequence length="533" mass="57881">MVATPSAAPGALPVQTFRQRLMAMLGLCFVLVMVALDQTVVGTALPTVVAELKGFSLYAWVGTSYLLTSVITVPIFGRLGDDHGRKPFVIAAIILFTVASMLCGMAHSMIELVLARALQGVGGGMLVATSFASVPDLFPDPHERLRWQVLFSSAFGLANAIGPSLGGFLTEYCGWRWVFFVNLPVGLLSVWFVWRYLPRIRHAEHKPSRLDWPGALLIALFLGGMQLLVEWLPQHKAPGLLALIAAVAIGALIVLLWWERRCANPILPLDMFTHRSLQPLFVLSLVMGFCMFAVMYYAPLMFQGGFGLSPNQAGLLITPLVVFITVGSIVNGRVVTRLPRPNVILYVGFGFFWVAAFGLTQTTLATPHWLIVIIMMLGGLGLGLLLPNLTIFAQETAPRTQLGVSTAMLQSMRMVGGMLGTALIGTFVSHHYSAGVADYLAAQTPAQSQWTTTLADPQILVNHTVAQQFTSAVTATGANAAQMLIAAREQLVSAIHSGQWVVVVLMVFALYMVHRVPPLQLKRRTVKVEASHD</sequence>
<evidence type="ECO:0000256" key="4">
    <source>
        <dbReference type="ARBA" id="ARBA00022692"/>
    </source>
</evidence>
<dbReference type="Proteomes" id="UP000543030">
    <property type="component" value="Unassembled WGS sequence"/>
</dbReference>
<evidence type="ECO:0000256" key="7">
    <source>
        <dbReference type="SAM" id="Phobius"/>
    </source>
</evidence>
<dbReference type="InterPro" id="IPR036259">
    <property type="entry name" value="MFS_trans_sf"/>
</dbReference>
<dbReference type="GO" id="GO:0005886">
    <property type="term" value="C:plasma membrane"/>
    <property type="evidence" value="ECO:0007669"/>
    <property type="project" value="UniProtKB-SubCell"/>
</dbReference>
<feature type="transmembrane region" description="Helical" evidence="7">
    <location>
        <begin position="215"/>
        <end position="233"/>
    </location>
</feature>
<evidence type="ECO:0000256" key="6">
    <source>
        <dbReference type="ARBA" id="ARBA00023136"/>
    </source>
</evidence>
<dbReference type="Gene3D" id="1.20.1720.10">
    <property type="entry name" value="Multidrug resistance protein D"/>
    <property type="match status" value="1"/>
</dbReference>
<evidence type="ECO:0000256" key="3">
    <source>
        <dbReference type="ARBA" id="ARBA00022475"/>
    </source>
</evidence>
<keyword evidence="6 7" id="KW-0472">Membrane</keyword>
<feature type="transmembrane region" description="Helical" evidence="7">
    <location>
        <begin position="239"/>
        <end position="258"/>
    </location>
</feature>
<dbReference type="Gene3D" id="1.20.1250.20">
    <property type="entry name" value="MFS general substrate transporter like domains"/>
    <property type="match status" value="1"/>
</dbReference>
<dbReference type="CDD" id="cd17502">
    <property type="entry name" value="MFS_Azr1_MDR_like"/>
    <property type="match status" value="1"/>
</dbReference>
<feature type="transmembrane region" description="Helical" evidence="7">
    <location>
        <begin position="279"/>
        <end position="298"/>
    </location>
</feature>
<proteinExistence type="predicted"/>
<evidence type="ECO:0000259" key="8">
    <source>
        <dbReference type="PROSITE" id="PS50850"/>
    </source>
</evidence>
<keyword evidence="5 7" id="KW-1133">Transmembrane helix</keyword>
<dbReference type="NCBIfam" id="TIGR00711">
    <property type="entry name" value="efflux_EmrB"/>
    <property type="match status" value="1"/>
</dbReference>
<dbReference type="EMBL" id="JACHHN010000008">
    <property type="protein sequence ID" value="MBB5192916.1"/>
    <property type="molecule type" value="Genomic_DNA"/>
</dbReference>
<feature type="transmembrane region" description="Helical" evidence="7">
    <location>
        <begin position="313"/>
        <end position="331"/>
    </location>
</feature>
<feature type="transmembrane region" description="Helical" evidence="7">
    <location>
        <begin position="414"/>
        <end position="432"/>
    </location>
</feature>
<evidence type="ECO:0000256" key="5">
    <source>
        <dbReference type="ARBA" id="ARBA00022989"/>
    </source>
</evidence>
<dbReference type="InterPro" id="IPR004638">
    <property type="entry name" value="EmrB-like"/>
</dbReference>
<feature type="transmembrane region" description="Helical" evidence="7">
    <location>
        <begin position="88"/>
        <end position="110"/>
    </location>
</feature>
<dbReference type="PANTHER" id="PTHR23501">
    <property type="entry name" value="MAJOR FACILITATOR SUPERFAMILY"/>
    <property type="match status" value="1"/>
</dbReference>
<feature type="domain" description="Major facilitator superfamily (MFS) profile" evidence="8">
    <location>
        <begin position="23"/>
        <end position="460"/>
    </location>
</feature>
<dbReference type="SUPFAM" id="SSF103473">
    <property type="entry name" value="MFS general substrate transporter"/>
    <property type="match status" value="1"/>
</dbReference>
<dbReference type="PANTHER" id="PTHR23501:SF191">
    <property type="entry name" value="VACUOLAR BASIC AMINO ACID TRANSPORTER 4"/>
    <property type="match status" value="1"/>
</dbReference>
<keyword evidence="10" id="KW-1185">Reference proteome</keyword>
<feature type="transmembrane region" description="Helical" evidence="7">
    <location>
        <begin position="57"/>
        <end position="76"/>
    </location>
</feature>
<dbReference type="GO" id="GO:0022857">
    <property type="term" value="F:transmembrane transporter activity"/>
    <property type="evidence" value="ECO:0007669"/>
    <property type="project" value="InterPro"/>
</dbReference>
<dbReference type="AlphaFoldDB" id="A0A840RKT8"/>
<comment type="subcellular location">
    <subcellularLocation>
        <location evidence="1">Cell membrane</location>
        <topology evidence="1">Multi-pass membrane protein</topology>
    </subcellularLocation>
</comment>
<accession>A0A840RKT8</accession>
<dbReference type="PROSITE" id="PS50850">
    <property type="entry name" value="MFS"/>
    <property type="match status" value="1"/>
</dbReference>
<feature type="transmembrane region" description="Helical" evidence="7">
    <location>
        <begin position="21"/>
        <end position="45"/>
    </location>
</feature>
<feature type="transmembrane region" description="Helical" evidence="7">
    <location>
        <begin position="116"/>
        <end position="138"/>
    </location>
</feature>
<protein>
    <submittedName>
        <fullName evidence="9">EmrB/QacA subfamily drug resistance transporter</fullName>
    </submittedName>
</protein>
<feature type="transmembrane region" description="Helical" evidence="7">
    <location>
        <begin position="343"/>
        <end position="363"/>
    </location>
</feature>
<evidence type="ECO:0000256" key="1">
    <source>
        <dbReference type="ARBA" id="ARBA00004651"/>
    </source>
</evidence>
<dbReference type="InterPro" id="IPR020846">
    <property type="entry name" value="MFS_dom"/>
</dbReference>
<gene>
    <name evidence="9" type="ORF">HNQ50_003670</name>
</gene>
<keyword evidence="2" id="KW-0813">Transport</keyword>
<reference evidence="9 10" key="1">
    <citation type="submission" date="2020-08" db="EMBL/GenBank/DDBJ databases">
        <title>Genomic Encyclopedia of Type Strains, Phase IV (KMG-IV): sequencing the most valuable type-strain genomes for metagenomic binning, comparative biology and taxonomic classification.</title>
        <authorList>
            <person name="Goeker M."/>
        </authorList>
    </citation>
    <scope>NUCLEOTIDE SEQUENCE [LARGE SCALE GENOMIC DNA]</scope>
    <source>
        <strain evidence="9 10">DSM 18233</strain>
    </source>
</reference>
<comment type="caution">
    <text evidence="9">The sequence shown here is derived from an EMBL/GenBank/DDBJ whole genome shotgun (WGS) entry which is preliminary data.</text>
</comment>
<dbReference type="RefSeq" id="WP_246428774.1">
    <property type="nucleotide sequence ID" value="NZ_JACHHN010000008.1"/>
</dbReference>
<organism evidence="9 10">
    <name type="scientific">Silvimonas terrae</name>
    <dbReference type="NCBI Taxonomy" id="300266"/>
    <lineage>
        <taxon>Bacteria</taxon>
        <taxon>Pseudomonadati</taxon>
        <taxon>Pseudomonadota</taxon>
        <taxon>Betaproteobacteria</taxon>
        <taxon>Neisseriales</taxon>
        <taxon>Chitinibacteraceae</taxon>
        <taxon>Silvimonas</taxon>
    </lineage>
</organism>
<feature type="transmembrane region" description="Helical" evidence="7">
    <location>
        <begin position="175"/>
        <end position="194"/>
    </location>
</feature>
<keyword evidence="4 7" id="KW-0812">Transmembrane</keyword>
<dbReference type="InterPro" id="IPR011701">
    <property type="entry name" value="MFS"/>
</dbReference>
<dbReference type="FunFam" id="1.20.1720.10:FF:000004">
    <property type="entry name" value="EmrB/QacA family drug resistance transporter"/>
    <property type="match status" value="1"/>
</dbReference>
<evidence type="ECO:0000313" key="10">
    <source>
        <dbReference type="Proteomes" id="UP000543030"/>
    </source>
</evidence>
<evidence type="ECO:0000313" key="9">
    <source>
        <dbReference type="EMBL" id="MBB5192916.1"/>
    </source>
</evidence>
<feature type="transmembrane region" description="Helical" evidence="7">
    <location>
        <begin position="150"/>
        <end position="169"/>
    </location>
</feature>
<name>A0A840RKT8_9NEIS</name>
<evidence type="ECO:0000256" key="2">
    <source>
        <dbReference type="ARBA" id="ARBA00022448"/>
    </source>
</evidence>
<feature type="transmembrane region" description="Helical" evidence="7">
    <location>
        <begin position="497"/>
        <end position="514"/>
    </location>
</feature>
<feature type="transmembrane region" description="Helical" evidence="7">
    <location>
        <begin position="369"/>
        <end position="393"/>
    </location>
</feature>